<dbReference type="AlphaFoldDB" id="A0A139I778"/>
<accession>A0A139I778</accession>
<evidence type="ECO:0000313" key="1">
    <source>
        <dbReference type="EMBL" id="KXT10607.1"/>
    </source>
</evidence>
<dbReference type="EMBL" id="LFZO01000250">
    <property type="protein sequence ID" value="KXT10607.1"/>
    <property type="molecule type" value="Genomic_DNA"/>
</dbReference>
<keyword evidence="2" id="KW-1185">Reference proteome</keyword>
<proteinExistence type="predicted"/>
<reference evidence="1 2" key="1">
    <citation type="submission" date="2015-07" db="EMBL/GenBank/DDBJ databases">
        <title>Comparative genomics of the Sigatoka disease complex on banana suggests a link between parallel evolutionary changes in Pseudocercospora fijiensis and Pseudocercospora eumusae and increased virulence on the banana host.</title>
        <authorList>
            <person name="Chang T.-C."/>
            <person name="Salvucci A."/>
            <person name="Crous P.W."/>
            <person name="Stergiopoulos I."/>
        </authorList>
    </citation>
    <scope>NUCLEOTIDE SEQUENCE [LARGE SCALE GENOMIC DNA]</scope>
    <source>
        <strain evidence="1 2">CBS 116634</strain>
    </source>
</reference>
<dbReference type="Proteomes" id="UP000073492">
    <property type="component" value="Unassembled WGS sequence"/>
</dbReference>
<organism evidence="1 2">
    <name type="scientific">Pseudocercospora musae</name>
    <dbReference type="NCBI Taxonomy" id="113226"/>
    <lineage>
        <taxon>Eukaryota</taxon>
        <taxon>Fungi</taxon>
        <taxon>Dikarya</taxon>
        <taxon>Ascomycota</taxon>
        <taxon>Pezizomycotina</taxon>
        <taxon>Dothideomycetes</taxon>
        <taxon>Dothideomycetidae</taxon>
        <taxon>Mycosphaerellales</taxon>
        <taxon>Mycosphaerellaceae</taxon>
        <taxon>Pseudocercospora</taxon>
    </lineage>
</organism>
<name>A0A139I778_9PEZI</name>
<comment type="caution">
    <text evidence="1">The sequence shown here is derived from an EMBL/GenBank/DDBJ whole genome shotgun (WGS) entry which is preliminary data.</text>
</comment>
<sequence>MSQNTKQVYPDMENAFATINQDWNGSYWVQNAFDLDFTAAPAPQPPRSSLAQMSPLSHQVVSLLRSCNAAYASRTTLRPPLRVGTLHAYPSGSGIQLAKYVVAPFDVVIR</sequence>
<evidence type="ECO:0000313" key="2">
    <source>
        <dbReference type="Proteomes" id="UP000073492"/>
    </source>
</evidence>
<gene>
    <name evidence="1" type="ORF">AC579_7523</name>
</gene>
<protein>
    <submittedName>
        <fullName evidence="1">Uncharacterized protein</fullName>
    </submittedName>
</protein>